<accession>A0ABY8CL99</accession>
<proteinExistence type="inferred from homology"/>
<dbReference type="InterPro" id="IPR055417">
    <property type="entry name" value="UFD1_N1"/>
</dbReference>
<dbReference type="Gene3D" id="2.40.40.50">
    <property type="entry name" value="Ubiquitin fusion degradation protein UFD1, N-terminal domain"/>
    <property type="match status" value="1"/>
</dbReference>
<sequence>MLFDLFGFFGEKPSWSLSPIKFEAGNQNNFGGKVIVPQSVLVDLVSFQIQPPFTFEISHSDGVYKTHCGVLEFTGEEGQIVVPSWMYQQLSMEDADRIVLRYMTFPLGRFVKLIPHSVDFLEIENPKLELESCLRNYQVLSEGDEILCQFDEVGSIRFTVAHIEPLSNAVYIVDTDLAVDFLEPIGFRDKMERERTVAKYVEVIDSPHDIKPIKMKKLGLYMYRPAN</sequence>
<feature type="domain" description="Ubiquitin fusion degradation protein UFD1 N-terminal subdomain 2" evidence="4">
    <location>
        <begin position="108"/>
        <end position="184"/>
    </location>
</feature>
<comment type="similarity">
    <text evidence="1">Belongs to the UFD1 family.</text>
</comment>
<protein>
    <submittedName>
        <fullName evidence="5">Ubiquitin fusion degradation protein 1</fullName>
    </submittedName>
</protein>
<evidence type="ECO:0000259" key="4">
    <source>
        <dbReference type="Pfam" id="PF24842"/>
    </source>
</evidence>
<dbReference type="PANTHER" id="PTHR12555:SF13">
    <property type="entry name" value="UBIQUITIN RECOGNITION FACTOR IN ER-ASSOCIATED DEGRADATION PROTEIN 1"/>
    <property type="match status" value="1"/>
</dbReference>
<evidence type="ECO:0000259" key="3">
    <source>
        <dbReference type="Pfam" id="PF03152"/>
    </source>
</evidence>
<keyword evidence="2" id="KW-0833">Ubl conjugation pathway</keyword>
<evidence type="ECO:0000256" key="1">
    <source>
        <dbReference type="ARBA" id="ARBA00006043"/>
    </source>
</evidence>
<dbReference type="Pfam" id="PF24842">
    <property type="entry name" value="UFD1_N2"/>
    <property type="match status" value="1"/>
</dbReference>
<dbReference type="InterPro" id="IPR042299">
    <property type="entry name" value="Ufd1-like_Nn"/>
</dbReference>
<name>A0ABY8CL99_ENCHE</name>
<dbReference type="Pfam" id="PF03152">
    <property type="entry name" value="UFD1_N1"/>
    <property type="match status" value="1"/>
</dbReference>
<feature type="domain" description="Ubiquitin fusion degradation protein UFD1 N-terminal subdomain 1" evidence="3">
    <location>
        <begin position="17"/>
        <end position="105"/>
    </location>
</feature>
<gene>
    <name evidence="5" type="ORF">PFJ87_10g01390</name>
</gene>
<reference evidence="5 6" key="1">
    <citation type="submission" date="2023-02" db="EMBL/GenBank/DDBJ databases">
        <title>Encephalitozoon hellem ATCC 50451 complete genome.</title>
        <authorList>
            <person name="Mascarenhas dos Santos A.C."/>
            <person name="Julian A.T."/>
            <person name="Pombert J.-F."/>
        </authorList>
    </citation>
    <scope>NUCLEOTIDE SEQUENCE [LARGE SCALE GENOMIC DNA]</scope>
    <source>
        <strain evidence="5 6">ATCC 50451</strain>
    </source>
</reference>
<evidence type="ECO:0000313" key="5">
    <source>
        <dbReference type="EMBL" id="WEL39690.1"/>
    </source>
</evidence>
<dbReference type="Proteomes" id="UP001217963">
    <property type="component" value="Chromosome X"/>
</dbReference>
<dbReference type="EMBL" id="CP119071">
    <property type="protein sequence ID" value="WEL39690.1"/>
    <property type="molecule type" value="Genomic_DNA"/>
</dbReference>
<evidence type="ECO:0000313" key="6">
    <source>
        <dbReference type="Proteomes" id="UP001217963"/>
    </source>
</evidence>
<dbReference type="InterPro" id="IPR004854">
    <property type="entry name" value="Ufd1-like"/>
</dbReference>
<dbReference type="InterPro" id="IPR055418">
    <property type="entry name" value="UFD1_N2"/>
</dbReference>
<keyword evidence="6" id="KW-1185">Reference proteome</keyword>
<dbReference type="PANTHER" id="PTHR12555">
    <property type="entry name" value="UBIQUITIN FUSION DEGRADATON PROTEIN 1"/>
    <property type="match status" value="1"/>
</dbReference>
<organism evidence="5 6">
    <name type="scientific">Encephalitozoon hellem</name>
    <name type="common">Microsporidian parasite</name>
    <dbReference type="NCBI Taxonomy" id="27973"/>
    <lineage>
        <taxon>Eukaryota</taxon>
        <taxon>Fungi</taxon>
        <taxon>Fungi incertae sedis</taxon>
        <taxon>Microsporidia</taxon>
        <taxon>Unikaryonidae</taxon>
        <taxon>Encephalitozoon</taxon>
    </lineage>
</organism>
<dbReference type="Gene3D" id="3.10.330.10">
    <property type="match status" value="1"/>
</dbReference>
<evidence type="ECO:0000256" key="2">
    <source>
        <dbReference type="ARBA" id="ARBA00022786"/>
    </source>
</evidence>